<proteinExistence type="predicted"/>
<gene>
    <name evidence="2" type="ORF">MAR_036144</name>
</gene>
<keyword evidence="3" id="KW-1185">Reference proteome</keyword>
<evidence type="ECO:0000256" key="1">
    <source>
        <dbReference type="SAM" id="MobiDB-lite"/>
    </source>
</evidence>
<name>A0ABY7EM51_MYAAR</name>
<feature type="non-terminal residue" evidence="2">
    <location>
        <position position="494"/>
    </location>
</feature>
<evidence type="ECO:0000313" key="2">
    <source>
        <dbReference type="EMBL" id="WAR11068.1"/>
    </source>
</evidence>
<accession>A0ABY7EM51</accession>
<feature type="non-terminal residue" evidence="2">
    <location>
        <position position="1"/>
    </location>
</feature>
<sequence length="494" mass="56222">PSPNNLIQTSDLPGQPSPNNLLQLTPDLSAKPSPNNLIQPTQDLSVQPELNQRTNVRRDFSAPCGDDFGACRKWPNALTKVELWNRSLELYNDTITHITKTIEHLENIVPEHNPTINRRSLLPFIGKIGKGLFGFATTAIYVNQLIKKSYALGKGFEEDNDVLQSFIKHTDSRFTIIFETITENHNLIFNLSNELLNNFRKIHLTQSVTLNVLPKLIRYNDIIDLIEGKLSEAILSFQVLANSINNISTVVAGNRYRLTTTDPVFYYKKADFYFFKHNKTLNITIKFPIVHPKMILNLYQILAYPVPIDNTSLHPEYLAVSQDNDYFVELNQDTIDSCDSSETNTLYSFSMPLSPITFQRCSFSLLLSNKTLINSNCNFDLTLQCPDITNSIVCCHFCLMTIPCNCTIITVSSYIPPRFSYCHHHSTPITTLHPETTLAMNYSHTSFESPLNISIQSFKLFIHNFSKLLASDSVEHLNLNKMAEATRRNQEIYS</sequence>
<organism evidence="2 3">
    <name type="scientific">Mya arenaria</name>
    <name type="common">Soft-shell clam</name>
    <dbReference type="NCBI Taxonomy" id="6604"/>
    <lineage>
        <taxon>Eukaryota</taxon>
        <taxon>Metazoa</taxon>
        <taxon>Spiralia</taxon>
        <taxon>Lophotrochozoa</taxon>
        <taxon>Mollusca</taxon>
        <taxon>Bivalvia</taxon>
        <taxon>Autobranchia</taxon>
        <taxon>Heteroconchia</taxon>
        <taxon>Euheterodonta</taxon>
        <taxon>Imparidentia</taxon>
        <taxon>Neoheterodontei</taxon>
        <taxon>Myida</taxon>
        <taxon>Myoidea</taxon>
        <taxon>Myidae</taxon>
        <taxon>Mya</taxon>
    </lineage>
</organism>
<dbReference type="EMBL" id="CP111018">
    <property type="protein sequence ID" value="WAR11068.1"/>
    <property type="molecule type" value="Genomic_DNA"/>
</dbReference>
<reference evidence="2" key="1">
    <citation type="submission" date="2022-11" db="EMBL/GenBank/DDBJ databases">
        <title>Centuries of genome instability and evolution in soft-shell clam transmissible cancer (bioRxiv).</title>
        <authorList>
            <person name="Hart S.F.M."/>
            <person name="Yonemitsu M.A."/>
            <person name="Giersch R.M."/>
            <person name="Beal B.F."/>
            <person name="Arriagada G."/>
            <person name="Davis B.W."/>
            <person name="Ostrander E.A."/>
            <person name="Goff S.P."/>
            <person name="Metzger M.J."/>
        </authorList>
    </citation>
    <scope>NUCLEOTIDE SEQUENCE</scope>
    <source>
        <strain evidence="2">MELC-2E11</strain>
        <tissue evidence="2">Siphon/mantle</tissue>
    </source>
</reference>
<feature type="region of interest" description="Disordered" evidence="1">
    <location>
        <begin position="1"/>
        <end position="22"/>
    </location>
</feature>
<dbReference type="Proteomes" id="UP001164746">
    <property type="component" value="Chromosome 7"/>
</dbReference>
<evidence type="ECO:0000313" key="3">
    <source>
        <dbReference type="Proteomes" id="UP001164746"/>
    </source>
</evidence>
<protein>
    <submittedName>
        <fullName evidence="2">Y054-like protein</fullName>
    </submittedName>
</protein>